<reference evidence="11 12" key="1">
    <citation type="submission" date="2023-05" db="EMBL/GenBank/DDBJ databases">
        <title>YMD87, complete Genome.</title>
        <authorList>
            <person name="Zhang J."/>
            <person name="Xu X."/>
        </authorList>
    </citation>
    <scope>NUCLEOTIDE SEQUENCE [LARGE SCALE GENOMIC DNA]</scope>
    <source>
        <strain evidence="11 12">YMD87</strain>
        <plasmid evidence="11 12">unnamed1</plasmid>
    </source>
</reference>
<feature type="transmembrane region" description="Helical" evidence="10">
    <location>
        <begin position="12"/>
        <end position="30"/>
    </location>
</feature>
<evidence type="ECO:0000256" key="2">
    <source>
        <dbReference type="ARBA" id="ARBA00011084"/>
    </source>
</evidence>
<dbReference type="SUPFAM" id="SSF54523">
    <property type="entry name" value="Pili subunits"/>
    <property type="match status" value="1"/>
</dbReference>
<dbReference type="InterPro" id="IPR045584">
    <property type="entry name" value="Pilin-like"/>
</dbReference>
<evidence type="ECO:0000256" key="9">
    <source>
        <dbReference type="ARBA" id="ARBA00023136"/>
    </source>
</evidence>
<keyword evidence="4" id="KW-1003">Cell membrane</keyword>
<dbReference type="PANTHER" id="PTHR39583:SF2">
    <property type="entry name" value="TYPE II SECRETION SYSTEM PROTEIN J"/>
    <property type="match status" value="1"/>
</dbReference>
<evidence type="ECO:0000256" key="8">
    <source>
        <dbReference type="ARBA" id="ARBA00022989"/>
    </source>
</evidence>
<dbReference type="InterPro" id="IPR012902">
    <property type="entry name" value="N_methyl_site"/>
</dbReference>
<dbReference type="InterPro" id="IPR051621">
    <property type="entry name" value="T2SS_protein_J"/>
</dbReference>
<dbReference type="NCBIfam" id="TIGR02532">
    <property type="entry name" value="IV_pilin_GFxxxE"/>
    <property type="match status" value="1"/>
</dbReference>
<evidence type="ECO:0000256" key="10">
    <source>
        <dbReference type="SAM" id="Phobius"/>
    </source>
</evidence>
<name>A0ABY8QPP2_9RHOB</name>
<dbReference type="Pfam" id="PF07963">
    <property type="entry name" value="N_methyl"/>
    <property type="match status" value="1"/>
</dbReference>
<evidence type="ECO:0000313" key="11">
    <source>
        <dbReference type="EMBL" id="WGW05913.1"/>
    </source>
</evidence>
<protein>
    <recommendedName>
        <fullName evidence="3">Type II secretion system protein J</fullName>
    </recommendedName>
</protein>
<keyword evidence="12" id="KW-1185">Reference proteome</keyword>
<keyword evidence="9 10" id="KW-0472">Membrane</keyword>
<evidence type="ECO:0000313" key="12">
    <source>
        <dbReference type="Proteomes" id="UP001241605"/>
    </source>
</evidence>
<evidence type="ECO:0000256" key="6">
    <source>
        <dbReference type="ARBA" id="ARBA00022519"/>
    </source>
</evidence>
<proteinExistence type="inferred from homology"/>
<dbReference type="EMBL" id="CP124617">
    <property type="protein sequence ID" value="WGW05913.1"/>
    <property type="molecule type" value="Genomic_DNA"/>
</dbReference>
<sequence>MTRPGDDRGLSLIELVVAMAIFALVAIMGAQALTGMLRMRDGVTERARETAALAEATSLLRADLAAAVPVFFRPPDGSRQSAIDFRDGSLSLSVAGQPSLRAEAGSQALTRVEWRLQDGRLTRRVWPALYPARAASLGPEQLVYKGIEGLRLRSYVADIGWIEGTPLPGQDTAASFDEDRFVAPSSYSDNLPLAVEVTLQTRAFGDIPLLESFR</sequence>
<gene>
    <name evidence="11" type="ORF">QF118_19255</name>
</gene>
<organism evidence="11 12">
    <name type="scientific">Tropicibacter oceani</name>
    <dbReference type="NCBI Taxonomy" id="3058420"/>
    <lineage>
        <taxon>Bacteria</taxon>
        <taxon>Pseudomonadati</taxon>
        <taxon>Pseudomonadota</taxon>
        <taxon>Alphaproteobacteria</taxon>
        <taxon>Rhodobacterales</taxon>
        <taxon>Roseobacteraceae</taxon>
        <taxon>Tropicibacter</taxon>
    </lineage>
</organism>
<geneLocation type="plasmid" evidence="11 12">
    <name>unnamed1</name>
</geneLocation>
<evidence type="ECO:0000256" key="5">
    <source>
        <dbReference type="ARBA" id="ARBA00022481"/>
    </source>
</evidence>
<keyword evidence="6" id="KW-0997">Cell inner membrane</keyword>
<dbReference type="RefSeq" id="WP_282302536.1">
    <property type="nucleotide sequence ID" value="NZ_CP124617.1"/>
</dbReference>
<keyword evidence="8 10" id="KW-1133">Transmembrane helix</keyword>
<dbReference type="InterPro" id="IPR010055">
    <property type="entry name" value="T2SS_protein-GspJ"/>
</dbReference>
<evidence type="ECO:0000256" key="7">
    <source>
        <dbReference type="ARBA" id="ARBA00022692"/>
    </source>
</evidence>
<keyword evidence="5" id="KW-0488">Methylation</keyword>
<evidence type="ECO:0000256" key="1">
    <source>
        <dbReference type="ARBA" id="ARBA00004377"/>
    </source>
</evidence>
<comment type="subcellular location">
    <subcellularLocation>
        <location evidence="1">Cell inner membrane</location>
        <topology evidence="1">Single-pass membrane protein</topology>
    </subcellularLocation>
</comment>
<evidence type="ECO:0000256" key="3">
    <source>
        <dbReference type="ARBA" id="ARBA00021539"/>
    </source>
</evidence>
<evidence type="ECO:0000256" key="4">
    <source>
        <dbReference type="ARBA" id="ARBA00022475"/>
    </source>
</evidence>
<dbReference type="Gene3D" id="3.10.610.10">
    <property type="entry name" value="GSPII I/J protein-like"/>
    <property type="match status" value="1"/>
</dbReference>
<dbReference type="PROSITE" id="PS00409">
    <property type="entry name" value="PROKAR_NTER_METHYL"/>
    <property type="match status" value="1"/>
</dbReference>
<keyword evidence="11" id="KW-0614">Plasmid</keyword>
<dbReference type="Pfam" id="PF11612">
    <property type="entry name" value="T2SSJ"/>
    <property type="match status" value="1"/>
</dbReference>
<comment type="similarity">
    <text evidence="2">Belongs to the GSP J family.</text>
</comment>
<dbReference type="Proteomes" id="UP001241605">
    <property type="component" value="Plasmid unnamed1"/>
</dbReference>
<keyword evidence="7 10" id="KW-0812">Transmembrane</keyword>
<dbReference type="PANTHER" id="PTHR39583">
    <property type="entry name" value="TYPE II SECRETION SYSTEM PROTEIN J-RELATED"/>
    <property type="match status" value="1"/>
</dbReference>
<accession>A0ABY8QPP2</accession>